<feature type="region of interest" description="Disordered" evidence="1">
    <location>
        <begin position="218"/>
        <end position="518"/>
    </location>
</feature>
<dbReference type="VEuPathDB" id="TriTrypDB:TcYC6_0163880"/>
<feature type="signal peptide" evidence="2">
    <location>
        <begin position="1"/>
        <end position="24"/>
    </location>
</feature>
<feature type="compositionally biased region" description="Polar residues" evidence="1">
    <location>
        <begin position="264"/>
        <end position="280"/>
    </location>
</feature>
<feature type="compositionally biased region" description="Low complexity" evidence="1">
    <location>
        <begin position="421"/>
        <end position="430"/>
    </location>
</feature>
<feature type="compositionally biased region" description="Basic and acidic residues" evidence="1">
    <location>
        <begin position="328"/>
        <end position="340"/>
    </location>
</feature>
<feature type="compositionally biased region" description="Basic and acidic residues" evidence="1">
    <location>
        <begin position="501"/>
        <end position="512"/>
    </location>
</feature>
<evidence type="ECO:0000313" key="4">
    <source>
        <dbReference type="Proteomes" id="UP000246078"/>
    </source>
</evidence>
<dbReference type="AlphaFoldDB" id="A0A2V2WHV2"/>
<protein>
    <submittedName>
        <fullName evidence="3">Mucin-associated surface protein (MASP)</fullName>
    </submittedName>
</protein>
<organism evidence="3 4">
    <name type="scientific">Trypanosoma cruzi</name>
    <dbReference type="NCBI Taxonomy" id="5693"/>
    <lineage>
        <taxon>Eukaryota</taxon>
        <taxon>Discoba</taxon>
        <taxon>Euglenozoa</taxon>
        <taxon>Kinetoplastea</taxon>
        <taxon>Metakinetoplastina</taxon>
        <taxon>Trypanosomatida</taxon>
        <taxon>Trypanosomatidae</taxon>
        <taxon>Trypanosoma</taxon>
        <taxon>Schizotrypanum</taxon>
    </lineage>
</organism>
<reference evidence="3 4" key="1">
    <citation type="journal article" date="2018" name="Microb. Genom.">
        <title>Expanding an expanded genome: long-read sequencing of Trypanosoma cruzi.</title>
        <authorList>
            <person name="Berna L."/>
            <person name="Rodriguez M."/>
            <person name="Chiribao M.L."/>
            <person name="Parodi-Talice A."/>
            <person name="Pita S."/>
            <person name="Rijo G."/>
            <person name="Alvarez-Valin F."/>
            <person name="Robello C."/>
        </authorList>
    </citation>
    <scope>NUCLEOTIDE SEQUENCE [LARGE SCALE GENOMIC DNA]</scope>
    <source>
        <strain evidence="3 4">TCC</strain>
    </source>
</reference>
<evidence type="ECO:0000313" key="3">
    <source>
        <dbReference type="EMBL" id="PWV08160.1"/>
    </source>
</evidence>
<dbReference type="VEuPathDB" id="TriTrypDB:TcCL_ESM02118"/>
<dbReference type="VEuPathDB" id="TriTrypDB:TcCLB.511875.80"/>
<dbReference type="EMBL" id="PRFC01000093">
    <property type="protein sequence ID" value="PWV08160.1"/>
    <property type="molecule type" value="Genomic_DNA"/>
</dbReference>
<feature type="region of interest" description="Disordered" evidence="1">
    <location>
        <begin position="100"/>
        <end position="186"/>
    </location>
</feature>
<accession>A0A2V2WHV2</accession>
<dbReference type="VEuPathDB" id="TriTrypDB:BCY84_10673"/>
<sequence length="562" mass="57047">MMTGRVLLVCALCVLWCGAGGGYGWAVGHCAVAELDDAKLAKGMDGEVVLMKRDCVPTTALRGVLTAVPAAGDSDELGSPDAGVCTSGKQKVDAEESPVVFAGSEPTPSGSGAVPTASSPASADTIAASSTPVSGAGGAVGPNQQPAVVSGCQDDSSSGGREGKEREEAGSAGCGEEPPVSSMCSQPPLVAVDLTICTADQNNEQNDNASFHTDQQMATQNEDEVPHVPGTRASVQTPPVPAPAGGQPGLATQPSEDLAEHATAPNSGLSRDASNGDSQEQTPQPQTPTDTKQSLPVLQGLSEGVQENQNNMEDGKKRNQVDSSGNMRNKEHDSATEKLELLTASINTRPSGAPGNESDTKSLSGTLRSSTAGTEEQAKAGPMPLRQPKPPEEKVISEELPPTAAEVEAPGGPSAPPPKSLPQSALPSSKEVPDTTQSTEDPHTKGIEPTTDARQNAITEGQAETTSPSSSADDAAANDADESNAEIANDGSAVHAGVPEEEPHQEQVDGSEKQTSFTSTAKKYNAAIEDNDGSPAASHTTSPLLLLLLVVVCAAAAAVVAA</sequence>
<keyword evidence="2" id="KW-0732">Signal</keyword>
<comment type="caution">
    <text evidence="3">The sequence shown here is derived from an EMBL/GenBank/DDBJ whole genome shotgun (WGS) entry which is preliminary data.</text>
</comment>
<proteinExistence type="predicted"/>
<dbReference type="Proteomes" id="UP000246078">
    <property type="component" value="Unassembled WGS sequence"/>
</dbReference>
<feature type="compositionally biased region" description="Low complexity" evidence="1">
    <location>
        <begin position="463"/>
        <end position="478"/>
    </location>
</feature>
<dbReference type="VEuPathDB" id="TriTrypDB:ECC02_004946"/>
<feature type="compositionally biased region" description="Low complexity" evidence="1">
    <location>
        <begin position="243"/>
        <end position="254"/>
    </location>
</feature>
<dbReference type="VEuPathDB" id="TriTrypDB:C4B63_31g133"/>
<dbReference type="VEuPathDB" id="TriTrypDB:C3747_93g145"/>
<evidence type="ECO:0000256" key="2">
    <source>
        <dbReference type="SAM" id="SignalP"/>
    </source>
</evidence>
<dbReference type="VEuPathDB" id="TriTrypDB:TcCLB.511185.120"/>
<feature type="chain" id="PRO_5015912322" evidence="2">
    <location>
        <begin position="25"/>
        <end position="562"/>
    </location>
</feature>
<dbReference type="VEuPathDB" id="TriTrypDB:TcCLB.506321.50"/>
<evidence type="ECO:0000256" key="1">
    <source>
        <dbReference type="SAM" id="MobiDB-lite"/>
    </source>
</evidence>
<dbReference type="VEuPathDB" id="TriTrypDB:TCSYLVIO_010658"/>
<name>A0A2V2WHV2_TRYCR</name>
<dbReference type="VEuPathDB" id="TriTrypDB:TcG_11790"/>
<feature type="compositionally biased region" description="Polar residues" evidence="1">
    <location>
        <begin position="106"/>
        <end position="133"/>
    </location>
</feature>
<feature type="compositionally biased region" description="Polar residues" evidence="1">
    <location>
        <begin position="361"/>
        <end position="374"/>
    </location>
</feature>
<gene>
    <name evidence="3" type="ORF">C3747_93g145</name>
</gene>